<dbReference type="PROSITE" id="PS51257">
    <property type="entry name" value="PROKAR_LIPOPROTEIN"/>
    <property type="match status" value="1"/>
</dbReference>
<evidence type="ECO:0000313" key="3">
    <source>
        <dbReference type="Proteomes" id="UP001156836"/>
    </source>
</evidence>
<reference evidence="3" key="1">
    <citation type="journal article" date="2019" name="Int. J. Syst. Evol. Microbiol.">
        <title>The Global Catalogue of Microorganisms (GCM) 10K type strain sequencing project: providing services to taxonomists for standard genome sequencing and annotation.</title>
        <authorList>
            <consortium name="The Broad Institute Genomics Platform"/>
            <consortium name="The Broad Institute Genome Sequencing Center for Infectious Disease"/>
            <person name="Wu L."/>
            <person name="Ma J."/>
        </authorList>
    </citation>
    <scope>NUCLEOTIDE SEQUENCE [LARGE SCALE GENOMIC DNA]</scope>
    <source>
        <strain evidence="3">NBRC 104970</strain>
    </source>
</reference>
<feature type="chain" id="PRO_5046809936" description="Lipoprotein" evidence="1">
    <location>
        <begin position="30"/>
        <end position="105"/>
    </location>
</feature>
<feature type="signal peptide" evidence="1">
    <location>
        <begin position="1"/>
        <end position="29"/>
    </location>
</feature>
<sequence length="105" mass="11400">MIKRNRNLASWSSALFVAAGLSACATASAQSEAPGMIVKFRDDSKRESLLAQLAKRYRVELGAGRPLALGSWVYPVSGDGRDAFVAALLRTPEVEYAEWDGRVAR</sequence>
<proteinExistence type="predicted"/>
<keyword evidence="3" id="KW-1185">Reference proteome</keyword>
<evidence type="ECO:0000256" key="1">
    <source>
        <dbReference type="SAM" id="SignalP"/>
    </source>
</evidence>
<evidence type="ECO:0000313" key="2">
    <source>
        <dbReference type="EMBL" id="GLS04913.1"/>
    </source>
</evidence>
<keyword evidence="1" id="KW-0732">Signal</keyword>
<dbReference type="Proteomes" id="UP001156836">
    <property type="component" value="Unassembled WGS sequence"/>
</dbReference>
<accession>A0ABQ6BSE0</accession>
<dbReference type="RefSeq" id="WP_018748690.1">
    <property type="nucleotide sequence ID" value="NZ_BAABUF010000012.1"/>
</dbReference>
<gene>
    <name evidence="2" type="ORF">GCM10007860_20610</name>
</gene>
<dbReference type="EMBL" id="BSOZ01000029">
    <property type="protein sequence ID" value="GLS04913.1"/>
    <property type="molecule type" value="Genomic_DNA"/>
</dbReference>
<protein>
    <recommendedName>
        <fullName evidence="4">Lipoprotein</fullName>
    </recommendedName>
</protein>
<organism evidence="2 3">
    <name type="scientific">Chitiniphilus shinanonensis</name>
    <dbReference type="NCBI Taxonomy" id="553088"/>
    <lineage>
        <taxon>Bacteria</taxon>
        <taxon>Pseudomonadati</taxon>
        <taxon>Pseudomonadota</taxon>
        <taxon>Betaproteobacteria</taxon>
        <taxon>Neisseriales</taxon>
        <taxon>Chitinibacteraceae</taxon>
        <taxon>Chitiniphilus</taxon>
    </lineage>
</organism>
<name>A0ABQ6BSE0_9NEIS</name>
<comment type="caution">
    <text evidence="2">The sequence shown here is derived from an EMBL/GenBank/DDBJ whole genome shotgun (WGS) entry which is preliminary data.</text>
</comment>
<evidence type="ECO:0008006" key="4">
    <source>
        <dbReference type="Google" id="ProtNLM"/>
    </source>
</evidence>